<dbReference type="Proteomes" id="UP000626092">
    <property type="component" value="Unassembled WGS sequence"/>
</dbReference>
<accession>A0A834GGN9</accession>
<evidence type="ECO:0000313" key="2">
    <source>
        <dbReference type="Proteomes" id="UP000626092"/>
    </source>
</evidence>
<comment type="caution">
    <text evidence="1">The sequence shown here is derived from an EMBL/GenBank/DDBJ whole genome shotgun (WGS) entry which is preliminary data.</text>
</comment>
<dbReference type="AlphaFoldDB" id="A0A834GGN9"/>
<gene>
    <name evidence="1" type="ORF">RHSIM_Rhsim09G0076800</name>
</gene>
<keyword evidence="2" id="KW-1185">Reference proteome</keyword>
<protein>
    <submittedName>
        <fullName evidence="1">Uncharacterized protein</fullName>
    </submittedName>
</protein>
<dbReference type="EMBL" id="WJXA01000009">
    <property type="protein sequence ID" value="KAF7131939.1"/>
    <property type="molecule type" value="Genomic_DNA"/>
</dbReference>
<organism evidence="1 2">
    <name type="scientific">Rhododendron simsii</name>
    <name type="common">Sims's rhododendron</name>
    <dbReference type="NCBI Taxonomy" id="118357"/>
    <lineage>
        <taxon>Eukaryota</taxon>
        <taxon>Viridiplantae</taxon>
        <taxon>Streptophyta</taxon>
        <taxon>Embryophyta</taxon>
        <taxon>Tracheophyta</taxon>
        <taxon>Spermatophyta</taxon>
        <taxon>Magnoliopsida</taxon>
        <taxon>eudicotyledons</taxon>
        <taxon>Gunneridae</taxon>
        <taxon>Pentapetalae</taxon>
        <taxon>asterids</taxon>
        <taxon>Ericales</taxon>
        <taxon>Ericaceae</taxon>
        <taxon>Ericoideae</taxon>
        <taxon>Rhodoreae</taxon>
        <taxon>Rhododendron</taxon>
    </lineage>
</organism>
<evidence type="ECO:0000313" key="1">
    <source>
        <dbReference type="EMBL" id="KAF7131939.1"/>
    </source>
</evidence>
<dbReference type="OrthoDB" id="1792594at2759"/>
<sequence length="153" mass="17560">MRFACEGFGSDWYSNFLVWDTPSFVTLHDLIASNSSEHSLQAMGVPPLLKALVYLSYYWLHAKFLFVARVENGRGRFYWKPSGKRTSARGQYKEEILSQLRETANSELGFSDCKGDIEPFMQFQSLLPEQDLQPRDRYDGFDRGSELATVPSL</sequence>
<reference evidence="1" key="1">
    <citation type="submission" date="2019-11" db="EMBL/GenBank/DDBJ databases">
        <authorList>
            <person name="Liu Y."/>
            <person name="Hou J."/>
            <person name="Li T.-Q."/>
            <person name="Guan C.-H."/>
            <person name="Wu X."/>
            <person name="Wu H.-Z."/>
            <person name="Ling F."/>
            <person name="Zhang R."/>
            <person name="Shi X.-G."/>
            <person name="Ren J.-P."/>
            <person name="Chen E.-F."/>
            <person name="Sun J.-M."/>
        </authorList>
    </citation>
    <scope>NUCLEOTIDE SEQUENCE</scope>
    <source>
        <strain evidence="1">Adult_tree_wgs_1</strain>
        <tissue evidence="1">Leaves</tissue>
    </source>
</reference>
<proteinExistence type="predicted"/>
<name>A0A834GGN9_RHOSS</name>